<dbReference type="InterPro" id="IPR035948">
    <property type="entry name" value="YwqG-like_sf"/>
</dbReference>
<dbReference type="Pfam" id="PF09234">
    <property type="entry name" value="DUF1963"/>
    <property type="match status" value="1"/>
</dbReference>
<dbReference type="Gene3D" id="2.30.320.10">
    <property type="entry name" value="YwqG-like"/>
    <property type="match status" value="1"/>
</dbReference>
<dbReference type="RefSeq" id="WP_206782716.1">
    <property type="nucleotide sequence ID" value="NZ_JAEMWV010000005.1"/>
</dbReference>
<evidence type="ECO:0000313" key="1">
    <source>
        <dbReference type="EMBL" id="MBN8252352.1"/>
    </source>
</evidence>
<organism evidence="1 2">
    <name type="scientific">Priestia flexa</name>
    <dbReference type="NCBI Taxonomy" id="86664"/>
    <lineage>
        <taxon>Bacteria</taxon>
        <taxon>Bacillati</taxon>
        <taxon>Bacillota</taxon>
        <taxon>Bacilli</taxon>
        <taxon>Bacillales</taxon>
        <taxon>Bacillaceae</taxon>
        <taxon>Priestia</taxon>
    </lineage>
</organism>
<dbReference type="PANTHER" id="PTHR36436:SF6">
    <property type="entry name" value="SLL5081 PROTEIN"/>
    <property type="match status" value="1"/>
</dbReference>
<dbReference type="EMBL" id="JAEMWV010000005">
    <property type="protein sequence ID" value="MBN8252352.1"/>
    <property type="molecule type" value="Genomic_DNA"/>
</dbReference>
<gene>
    <name evidence="1" type="ORF">JF537_12305</name>
</gene>
<dbReference type="Proteomes" id="UP000664578">
    <property type="component" value="Unassembled WGS sequence"/>
</dbReference>
<dbReference type="PANTHER" id="PTHR36436">
    <property type="entry name" value="SLL5081 PROTEIN"/>
    <property type="match status" value="1"/>
</dbReference>
<accession>A0A8I1MHG7</accession>
<dbReference type="AlphaFoldDB" id="A0A8I1MHG7"/>
<reference evidence="1" key="1">
    <citation type="submission" date="2020-12" db="EMBL/GenBank/DDBJ databases">
        <title>PHA producing bacteria isolated from mangrove.</title>
        <authorList>
            <person name="Zheng W."/>
            <person name="Yu S."/>
            <person name="Huang Y."/>
        </authorList>
    </citation>
    <scope>NUCLEOTIDE SEQUENCE</scope>
    <source>
        <strain evidence="1">GN22-4</strain>
    </source>
</reference>
<sequence length="261" mass="30191">MNILDNLILKHGLQTLKEDIYSSLYTCVMVHPTRADELEVGTSKLGGYPDLPEDFYWPKQDGEYLQFIGQINLSQLEGAWKQDLLLPDTGYLYFFYDGEAYGEADQQNGWRVLFYEGTADDLTATKVDVSSIYLQCGVEFSYDIRLGDTYIEDDQLYDQFDALMLEINGNIPFHQIGGTAWDIQGDVLEECQEFSGKKGDWQLLFQIDSDDQLNMMWGDVGILYYCIERQALEKKTIRKHMVNHAMFIRKTPAFTQSRCFF</sequence>
<comment type="caution">
    <text evidence="1">The sequence shown here is derived from an EMBL/GenBank/DDBJ whole genome shotgun (WGS) entry which is preliminary data.</text>
</comment>
<dbReference type="InterPro" id="IPR015315">
    <property type="entry name" value="DUF1963"/>
</dbReference>
<dbReference type="SUPFAM" id="SSF103032">
    <property type="entry name" value="Hypothetical protein YwqG"/>
    <property type="match status" value="1"/>
</dbReference>
<proteinExistence type="predicted"/>
<protein>
    <submittedName>
        <fullName evidence="1">DUF1963 domain-containing protein</fullName>
    </submittedName>
</protein>
<name>A0A8I1MHG7_9BACI</name>
<evidence type="ECO:0000313" key="2">
    <source>
        <dbReference type="Proteomes" id="UP000664578"/>
    </source>
</evidence>